<proteinExistence type="predicted"/>
<feature type="compositionally biased region" description="Low complexity" evidence="1">
    <location>
        <begin position="27"/>
        <end position="36"/>
    </location>
</feature>
<sequence>MSTLAAHHVLSASLDGSAPSRVRTDSTDSPLDSPLSEGIVTPLHSGSSSPVIRSSIYPCHCSRGPGHDDLARFFDECNPFLVADNDEDREEKVTRTKQTSSSPPPASFQCIVTDVQKIVCSSTPPNTLVSSPGPFLHAIITSTNTTRSDQSSSASQPSQRLMDTLSSHPLPFCAKKSSHRPHLHISVDNREEFSRNSVITTPIALNRSALPFGVSAYYLAKPELAKRRRFGDSKQDVALSAVLLNREFKTYTAPVKFKIDAQLDGSLLERDLKDVQSKRRDVSLSAYEYKQGVQDREKPDESTTMGGNKVFVGKKRVQFAAGGVCETVNSQLNASPVASSQLSDLSTSSSQCILNGCNDNSQYALERQTAHQPQLQGAEGESEDDMSIVSDMSVTVFLSVLHQIEVDMVKQFGQRLIPSWLVGWMRWVKHASESQSQPPTQSQPQSRFCDEVNLEEDEETLAMECLSSFEGRCLSPGLELQVA</sequence>
<accession>A0A854QMU7</accession>
<dbReference type="AlphaFoldDB" id="A0A854QMU7"/>
<dbReference type="Proteomes" id="UP000199727">
    <property type="component" value="Unassembled WGS sequence"/>
</dbReference>
<dbReference type="EMBL" id="AMKT01000028">
    <property type="protein sequence ID" value="OXG25021.1"/>
    <property type="molecule type" value="Genomic_DNA"/>
</dbReference>
<comment type="caution">
    <text evidence="2">The sequence shown here is derived from an EMBL/GenBank/DDBJ whole genome shotgun (WGS) entry which is preliminary data.</text>
</comment>
<dbReference type="OrthoDB" id="2575223at2759"/>
<organism evidence="2 3">
    <name type="scientific">Cryptococcus neoformans Tu259-1</name>
    <dbReference type="NCBI Taxonomy" id="1230072"/>
    <lineage>
        <taxon>Eukaryota</taxon>
        <taxon>Fungi</taxon>
        <taxon>Dikarya</taxon>
        <taxon>Basidiomycota</taxon>
        <taxon>Agaricomycotina</taxon>
        <taxon>Tremellomycetes</taxon>
        <taxon>Tremellales</taxon>
        <taxon>Cryptococcaceae</taxon>
        <taxon>Cryptococcus</taxon>
        <taxon>Cryptococcus neoformans species complex</taxon>
    </lineage>
</organism>
<gene>
    <name evidence="2" type="ORF">C361_02022</name>
</gene>
<reference evidence="2 3" key="1">
    <citation type="submission" date="2017-06" db="EMBL/GenBank/DDBJ databases">
        <title>Global population genomics of the pathogenic fungus Cryptococcus neoformans var. grubii.</title>
        <authorList>
            <person name="Cuomo C."/>
            <person name="Litvintseva A."/>
            <person name="Chen Y."/>
            <person name="Young S."/>
            <person name="Zeng Q."/>
            <person name="Chapman S."/>
            <person name="Gujja S."/>
            <person name="Saif S."/>
            <person name="Birren B."/>
        </authorList>
    </citation>
    <scope>NUCLEOTIDE SEQUENCE [LARGE SCALE GENOMIC DNA]</scope>
    <source>
        <strain evidence="2 3">Tu259-1</strain>
    </source>
</reference>
<feature type="region of interest" description="Disordered" evidence="1">
    <location>
        <begin position="16"/>
        <end position="49"/>
    </location>
</feature>
<evidence type="ECO:0000313" key="3">
    <source>
        <dbReference type="Proteomes" id="UP000199727"/>
    </source>
</evidence>
<evidence type="ECO:0000313" key="2">
    <source>
        <dbReference type="EMBL" id="OXG25021.1"/>
    </source>
</evidence>
<protein>
    <submittedName>
        <fullName evidence="2">Uncharacterized protein</fullName>
    </submittedName>
</protein>
<feature type="region of interest" description="Disordered" evidence="1">
    <location>
        <begin position="88"/>
        <end position="108"/>
    </location>
</feature>
<evidence type="ECO:0000256" key="1">
    <source>
        <dbReference type="SAM" id="MobiDB-lite"/>
    </source>
</evidence>
<name>A0A854QMU7_CRYNE</name>